<comment type="caution">
    <text evidence="1">The sequence shown here is derived from an EMBL/GenBank/DDBJ whole genome shotgun (WGS) entry which is preliminary data.</text>
</comment>
<dbReference type="EMBL" id="CAJVPW010059305">
    <property type="protein sequence ID" value="CAG8779337.1"/>
    <property type="molecule type" value="Genomic_DNA"/>
</dbReference>
<dbReference type="Proteomes" id="UP000789366">
    <property type="component" value="Unassembled WGS sequence"/>
</dbReference>
<evidence type="ECO:0000313" key="1">
    <source>
        <dbReference type="EMBL" id="CAG8779337.1"/>
    </source>
</evidence>
<protein>
    <submittedName>
        <fullName evidence="1">8141_t:CDS:1</fullName>
    </submittedName>
</protein>
<organism evidence="1 2">
    <name type="scientific">Cetraspora pellucida</name>
    <dbReference type="NCBI Taxonomy" id="1433469"/>
    <lineage>
        <taxon>Eukaryota</taxon>
        <taxon>Fungi</taxon>
        <taxon>Fungi incertae sedis</taxon>
        <taxon>Mucoromycota</taxon>
        <taxon>Glomeromycotina</taxon>
        <taxon>Glomeromycetes</taxon>
        <taxon>Diversisporales</taxon>
        <taxon>Gigasporaceae</taxon>
        <taxon>Cetraspora</taxon>
    </lineage>
</organism>
<sequence>VKWVRTRQCPGASSAQIGALRRLSTNSQGSATPPSIPEQHLNFMKLTHTTT</sequence>
<reference evidence="1" key="1">
    <citation type="submission" date="2021-06" db="EMBL/GenBank/DDBJ databases">
        <authorList>
            <person name="Kallberg Y."/>
            <person name="Tangrot J."/>
            <person name="Rosling A."/>
        </authorList>
    </citation>
    <scope>NUCLEOTIDE SEQUENCE</scope>
    <source>
        <strain evidence="1">28 12/20/2015</strain>
    </source>
</reference>
<name>A0ACA9R6U2_9GLOM</name>
<gene>
    <name evidence="1" type="ORF">SPELUC_LOCUS16294</name>
</gene>
<keyword evidence="2" id="KW-1185">Reference proteome</keyword>
<evidence type="ECO:0000313" key="2">
    <source>
        <dbReference type="Proteomes" id="UP000789366"/>
    </source>
</evidence>
<accession>A0ACA9R6U2</accession>
<proteinExistence type="predicted"/>
<feature type="non-terminal residue" evidence="1">
    <location>
        <position position="1"/>
    </location>
</feature>